<comment type="caution">
    <text evidence="4">The sequence shown here is derived from an EMBL/GenBank/DDBJ whole genome shotgun (WGS) entry which is preliminary data.</text>
</comment>
<gene>
    <name evidence="4" type="ORF">Tci_057926</name>
</gene>
<dbReference type="AlphaFoldDB" id="A0A6L2NI80"/>
<dbReference type="InterPro" id="IPR056924">
    <property type="entry name" value="SH3_Tf2-1"/>
</dbReference>
<dbReference type="Pfam" id="PF24626">
    <property type="entry name" value="SH3_Tf2-1"/>
    <property type="match status" value="1"/>
</dbReference>
<keyword evidence="4" id="KW-0548">Nucleotidyltransferase</keyword>
<feature type="compositionally biased region" description="Basic and acidic residues" evidence="2">
    <location>
        <begin position="434"/>
        <end position="450"/>
    </location>
</feature>
<keyword evidence="4" id="KW-0808">Transferase</keyword>
<sequence length="713" mass="81548">MSSSTHLIILYDSDVKKYLFDTSEDPSEDQLVLKAVSPFHDDSYMKVMQEYYATNKLPIPSPPTPIAPSPSPVLSPKFNPRDFFLPEEILPPRKQARFLSHFFADFAAPPQIFEIGESSHKTPLERHEKHIEAILNHLDELPLEHIEEIEDKIRGLGNRRVIIQRDFDRLETELEEALTQIVGLQKKQMGHDDEVVLARVRISTLEIIIEDIQVPHRSDIKSLLDAIHELKNNKMAPMRTSTYAAPAMTQAAIRKLVAESVATALEAQAANMANTDNTNRNTKPREAPIARKYYKVKFATGTLTEEALSWWNSFVYPIGIKEAYKITLSEFKNLLIKNIEGNVTASKPQTLEEAITITQRLMDQKMQPASHRTLPCQVLDLQQGGSPDQELQKQRASHLKQSTTSVSNLSCLWRERALNKSVLKNKQQCPGKSIHVEGQKRSSRPERSHGHMIDNEVIHFDPAKIEAVKNWASPTTPTKGEDQESAFQLLKRKLCEASILALPDRPEDFVIYYDASLQGSTIQGTLWLKCRSPVCWAEVGDVQLTGPEIIHETTEKIVQIRQRLQATRDQQRSYTNSRRKPLEFQIGDHVMLKVSPRKGVIRFGKRGKLNPRYIGPFKILDMIGLVAYKLKLPKELSNVYSTFHISNLKKCLFDESLVISMKELRLDDKLNFVEEPIEIIDREVKQLKQSHIPIIKERWNSKTGPEFTWERED</sequence>
<reference evidence="4" key="1">
    <citation type="journal article" date="2019" name="Sci. Rep.">
        <title>Draft genome of Tanacetum cinerariifolium, the natural source of mosquito coil.</title>
        <authorList>
            <person name="Yamashiro T."/>
            <person name="Shiraishi A."/>
            <person name="Satake H."/>
            <person name="Nakayama K."/>
        </authorList>
    </citation>
    <scope>NUCLEOTIDE SEQUENCE</scope>
</reference>
<dbReference type="GO" id="GO:0003964">
    <property type="term" value="F:RNA-directed DNA polymerase activity"/>
    <property type="evidence" value="ECO:0007669"/>
    <property type="project" value="UniProtKB-KW"/>
</dbReference>
<protein>
    <submittedName>
        <fullName evidence="4">Putative reverse transcriptase domain-containing protein</fullName>
    </submittedName>
</protein>
<keyword evidence="1" id="KW-0175">Coiled coil</keyword>
<proteinExistence type="predicted"/>
<dbReference type="SUPFAM" id="SSF56672">
    <property type="entry name" value="DNA/RNA polymerases"/>
    <property type="match status" value="1"/>
</dbReference>
<organism evidence="4">
    <name type="scientific">Tanacetum cinerariifolium</name>
    <name type="common">Dalmatian daisy</name>
    <name type="synonym">Chrysanthemum cinerariifolium</name>
    <dbReference type="NCBI Taxonomy" id="118510"/>
    <lineage>
        <taxon>Eukaryota</taxon>
        <taxon>Viridiplantae</taxon>
        <taxon>Streptophyta</taxon>
        <taxon>Embryophyta</taxon>
        <taxon>Tracheophyta</taxon>
        <taxon>Spermatophyta</taxon>
        <taxon>Magnoliopsida</taxon>
        <taxon>eudicotyledons</taxon>
        <taxon>Gunneridae</taxon>
        <taxon>Pentapetalae</taxon>
        <taxon>asterids</taxon>
        <taxon>campanulids</taxon>
        <taxon>Asterales</taxon>
        <taxon>Asteraceae</taxon>
        <taxon>Asteroideae</taxon>
        <taxon>Anthemideae</taxon>
        <taxon>Anthemidinae</taxon>
        <taxon>Tanacetum</taxon>
    </lineage>
</organism>
<evidence type="ECO:0000256" key="1">
    <source>
        <dbReference type="SAM" id="Coils"/>
    </source>
</evidence>
<evidence type="ECO:0000256" key="2">
    <source>
        <dbReference type="SAM" id="MobiDB-lite"/>
    </source>
</evidence>
<feature type="domain" description="Tf2-1-like SH3-like" evidence="3">
    <location>
        <begin position="587"/>
        <end position="651"/>
    </location>
</feature>
<evidence type="ECO:0000259" key="3">
    <source>
        <dbReference type="Pfam" id="PF24626"/>
    </source>
</evidence>
<dbReference type="EMBL" id="BKCJ010009215">
    <property type="protein sequence ID" value="GEU85948.1"/>
    <property type="molecule type" value="Genomic_DNA"/>
</dbReference>
<feature type="region of interest" description="Disordered" evidence="2">
    <location>
        <begin position="429"/>
        <end position="450"/>
    </location>
</feature>
<keyword evidence="4" id="KW-0695">RNA-directed DNA polymerase</keyword>
<feature type="coiled-coil region" evidence="1">
    <location>
        <begin position="160"/>
        <end position="187"/>
    </location>
</feature>
<dbReference type="InterPro" id="IPR043502">
    <property type="entry name" value="DNA/RNA_pol_sf"/>
</dbReference>
<accession>A0A6L2NI80</accession>
<evidence type="ECO:0000313" key="4">
    <source>
        <dbReference type="EMBL" id="GEU85948.1"/>
    </source>
</evidence>
<dbReference type="PANTHER" id="PTHR46148">
    <property type="entry name" value="CHROMO DOMAIN-CONTAINING PROTEIN"/>
    <property type="match status" value="1"/>
</dbReference>
<name>A0A6L2NI80_TANCI</name>
<dbReference type="PANTHER" id="PTHR46148:SF59">
    <property type="entry name" value="NUCLEOTIDYLTRANSFERASE, RIBONUCLEASE H"/>
    <property type="match status" value="1"/>
</dbReference>